<comment type="similarity">
    <text evidence="1">Belongs to the RNA polymerase subunit omega family.</text>
</comment>
<reference evidence="10" key="1">
    <citation type="submission" date="2016-01" db="EMBL/GenBank/DDBJ databases">
        <authorList>
            <person name="Mitreva M."/>
            <person name="Pepin K.H."/>
            <person name="Mihindukulasuriya K.A."/>
            <person name="Fulton R."/>
            <person name="Fronick C."/>
            <person name="O'Laughlin M."/>
            <person name="Miner T."/>
            <person name="Herter B."/>
            <person name="Rosa B.A."/>
            <person name="Cordes M."/>
            <person name="Tomlinson C."/>
            <person name="Wollam A."/>
            <person name="Palsikar V.B."/>
            <person name="Mardis E.R."/>
            <person name="Wilson R.K."/>
        </authorList>
    </citation>
    <scope>NUCLEOTIDE SEQUENCE [LARGE SCALE GENOMIC DNA]</scope>
    <source>
        <strain evidence="10">KA00683</strain>
    </source>
</reference>
<evidence type="ECO:0000256" key="4">
    <source>
        <dbReference type="ARBA" id="ARBA00022478"/>
    </source>
</evidence>
<accession>A0A134B9J2</accession>
<dbReference type="GO" id="GO:0003899">
    <property type="term" value="F:DNA-directed RNA polymerase activity"/>
    <property type="evidence" value="ECO:0007669"/>
    <property type="project" value="UniProtKB-EC"/>
</dbReference>
<evidence type="ECO:0000313" key="9">
    <source>
        <dbReference type="EMBL" id="KXB76607.1"/>
    </source>
</evidence>
<dbReference type="GO" id="GO:0000428">
    <property type="term" value="C:DNA-directed RNA polymerase complex"/>
    <property type="evidence" value="ECO:0007669"/>
    <property type="project" value="UniProtKB-KW"/>
</dbReference>
<dbReference type="InterPro" id="IPR006110">
    <property type="entry name" value="Pol_omega/Rpo6/RPB6"/>
</dbReference>
<evidence type="ECO:0000256" key="2">
    <source>
        <dbReference type="ARBA" id="ARBA00012418"/>
    </source>
</evidence>
<dbReference type="RefSeq" id="WP_009432420.1">
    <property type="nucleotide sequence ID" value="NZ_KQ960438.1"/>
</dbReference>
<dbReference type="STRING" id="322095.HMPREF3185_00899"/>
<evidence type="ECO:0000256" key="7">
    <source>
        <dbReference type="ARBA" id="ARBA00030998"/>
    </source>
</evidence>
<gene>
    <name evidence="9" type="ORF">HMPREF3185_00899</name>
</gene>
<dbReference type="InterPro" id="IPR036161">
    <property type="entry name" value="RPB6/omega-like_sf"/>
</dbReference>
<evidence type="ECO:0000256" key="1">
    <source>
        <dbReference type="ARBA" id="ARBA00006711"/>
    </source>
</evidence>
<dbReference type="GO" id="GO:0006351">
    <property type="term" value="P:DNA-templated transcription"/>
    <property type="evidence" value="ECO:0007669"/>
    <property type="project" value="InterPro"/>
</dbReference>
<sequence length="108" mass="12658">MPKYKKNVPTNTISRDMVSLSKDTENIYETVMIIAKRANQIAQETKQELEAKLQEFAVYTDDQQEMVENEEQIEISRQYERMPKPTLIAAKEYEDGELYHNIAGRTKK</sequence>
<evidence type="ECO:0000256" key="5">
    <source>
        <dbReference type="ARBA" id="ARBA00023163"/>
    </source>
</evidence>
<dbReference type="OrthoDB" id="9429628at2"/>
<evidence type="ECO:0000256" key="8">
    <source>
        <dbReference type="ARBA" id="ARBA00048552"/>
    </source>
</evidence>
<dbReference type="EMBL" id="LSDK01000059">
    <property type="protein sequence ID" value="KXB76607.1"/>
    <property type="molecule type" value="Genomic_DNA"/>
</dbReference>
<keyword evidence="10" id="KW-1185">Reference proteome</keyword>
<dbReference type="Gene3D" id="3.90.940.10">
    <property type="match status" value="1"/>
</dbReference>
<evidence type="ECO:0000256" key="3">
    <source>
        <dbReference type="ARBA" id="ARBA00013725"/>
    </source>
</evidence>
<keyword evidence="4" id="KW-0240">DNA-directed RNA polymerase</keyword>
<evidence type="ECO:0000256" key="6">
    <source>
        <dbReference type="ARBA" id="ARBA00029924"/>
    </source>
</evidence>
<dbReference type="EC" id="2.7.7.6" evidence="2"/>
<dbReference type="Proteomes" id="UP000070224">
    <property type="component" value="Unassembled WGS sequence"/>
</dbReference>
<dbReference type="SMART" id="SM01409">
    <property type="entry name" value="RNA_pol_Rpb6"/>
    <property type="match status" value="1"/>
</dbReference>
<evidence type="ECO:0000313" key="10">
    <source>
        <dbReference type="Proteomes" id="UP000070224"/>
    </source>
</evidence>
<keyword evidence="5" id="KW-0804">Transcription</keyword>
<dbReference type="AlphaFoldDB" id="A0A134B9J2"/>
<organism evidence="9 10">
    <name type="scientific">Porphyromonas somerae</name>
    <dbReference type="NCBI Taxonomy" id="322095"/>
    <lineage>
        <taxon>Bacteria</taxon>
        <taxon>Pseudomonadati</taxon>
        <taxon>Bacteroidota</taxon>
        <taxon>Bacteroidia</taxon>
        <taxon>Bacteroidales</taxon>
        <taxon>Porphyromonadaceae</taxon>
        <taxon>Porphyromonas</taxon>
    </lineage>
</organism>
<dbReference type="Pfam" id="PF01192">
    <property type="entry name" value="RNA_pol_Rpb6"/>
    <property type="match status" value="1"/>
</dbReference>
<name>A0A134B9J2_9PORP</name>
<dbReference type="PATRIC" id="fig|322095.3.peg.887"/>
<proteinExistence type="inferred from homology"/>
<protein>
    <recommendedName>
        <fullName evidence="3">DNA-directed RNA polymerase subunit omega</fullName>
        <ecNumber evidence="2">2.7.7.6</ecNumber>
    </recommendedName>
    <alternativeName>
        <fullName evidence="7">RNA polymerase omega subunit</fullName>
    </alternativeName>
    <alternativeName>
        <fullName evidence="6">Transcriptase subunit omega</fullName>
    </alternativeName>
</protein>
<comment type="caution">
    <text evidence="9">The sequence shown here is derived from an EMBL/GenBank/DDBJ whole genome shotgun (WGS) entry which is preliminary data.</text>
</comment>
<comment type="catalytic activity">
    <reaction evidence="8">
        <text>RNA(n) + a ribonucleoside 5'-triphosphate = RNA(n+1) + diphosphate</text>
        <dbReference type="Rhea" id="RHEA:21248"/>
        <dbReference type="Rhea" id="RHEA-COMP:14527"/>
        <dbReference type="Rhea" id="RHEA-COMP:17342"/>
        <dbReference type="ChEBI" id="CHEBI:33019"/>
        <dbReference type="ChEBI" id="CHEBI:61557"/>
        <dbReference type="ChEBI" id="CHEBI:140395"/>
        <dbReference type="EC" id="2.7.7.6"/>
    </reaction>
</comment>
<dbReference type="GO" id="GO:0003677">
    <property type="term" value="F:DNA binding"/>
    <property type="evidence" value="ECO:0007669"/>
    <property type="project" value="InterPro"/>
</dbReference>